<keyword evidence="4" id="KW-0676">Redox-active center</keyword>
<feature type="domain" description="Thioredoxin" evidence="6">
    <location>
        <begin position="309"/>
        <end position="455"/>
    </location>
</feature>
<dbReference type="EMBL" id="CP039396">
    <property type="protein sequence ID" value="QCD42523.1"/>
    <property type="molecule type" value="Genomic_DNA"/>
</dbReference>
<evidence type="ECO:0000256" key="2">
    <source>
        <dbReference type="ARBA" id="ARBA00022748"/>
    </source>
</evidence>
<keyword evidence="3" id="KW-1015">Disulfide bond</keyword>
<keyword evidence="5" id="KW-0732">Signal</keyword>
<proteinExistence type="predicted"/>
<dbReference type="PROSITE" id="PS00194">
    <property type="entry name" value="THIOREDOXIN_1"/>
    <property type="match status" value="1"/>
</dbReference>
<reference evidence="8" key="1">
    <citation type="submission" date="2019-02" db="EMBL/GenBank/DDBJ databases">
        <title>Isolation and identification of novel species under the genus Muribaculum.</title>
        <authorList>
            <person name="Miyake S."/>
            <person name="Ding Y."/>
            <person name="Low A."/>
            <person name="Soh M."/>
            <person name="Seedorf H."/>
        </authorList>
    </citation>
    <scope>NUCLEOTIDE SEQUENCE [LARGE SCALE GENOMIC DNA]</scope>
    <source>
        <strain evidence="8">H5</strain>
    </source>
</reference>
<dbReference type="GO" id="GO:0016491">
    <property type="term" value="F:oxidoreductase activity"/>
    <property type="evidence" value="ECO:0007669"/>
    <property type="project" value="InterPro"/>
</dbReference>
<evidence type="ECO:0000313" key="8">
    <source>
        <dbReference type="Proteomes" id="UP000297149"/>
    </source>
</evidence>
<comment type="subcellular location">
    <subcellularLocation>
        <location evidence="1">Cell envelope</location>
    </subcellularLocation>
</comment>
<organism evidence="7 8">
    <name type="scientific">Duncaniella dubosii</name>
    <dbReference type="NCBI Taxonomy" id="2518971"/>
    <lineage>
        <taxon>Bacteria</taxon>
        <taxon>Pseudomonadati</taxon>
        <taxon>Bacteroidota</taxon>
        <taxon>Bacteroidia</taxon>
        <taxon>Bacteroidales</taxon>
        <taxon>Muribaculaceae</taxon>
        <taxon>Duncaniella</taxon>
    </lineage>
</organism>
<evidence type="ECO:0000313" key="7">
    <source>
        <dbReference type="EMBL" id="QCD42523.1"/>
    </source>
</evidence>
<dbReference type="GO" id="GO:0017004">
    <property type="term" value="P:cytochrome complex assembly"/>
    <property type="evidence" value="ECO:0007669"/>
    <property type="project" value="UniProtKB-KW"/>
</dbReference>
<feature type="signal peptide" evidence="5">
    <location>
        <begin position="1"/>
        <end position="23"/>
    </location>
</feature>
<accession>A0A4P7W3F4</accession>
<gene>
    <name evidence="7" type="ORF">E7747_09665</name>
</gene>
<dbReference type="Proteomes" id="UP000297149">
    <property type="component" value="Chromosome"/>
</dbReference>
<dbReference type="CDD" id="cd02966">
    <property type="entry name" value="TlpA_like_family"/>
    <property type="match status" value="1"/>
</dbReference>
<dbReference type="InterPro" id="IPR013740">
    <property type="entry name" value="Redoxin"/>
</dbReference>
<evidence type="ECO:0000256" key="1">
    <source>
        <dbReference type="ARBA" id="ARBA00004196"/>
    </source>
</evidence>
<dbReference type="RefSeq" id="WP_136415651.1">
    <property type="nucleotide sequence ID" value="NZ_CAXHQF010000057.1"/>
</dbReference>
<name>A0A4P7W3F4_9BACT</name>
<dbReference type="InterPro" id="IPR050553">
    <property type="entry name" value="Thioredoxin_ResA/DsbE_sf"/>
</dbReference>
<keyword evidence="8" id="KW-1185">Reference proteome</keyword>
<feature type="chain" id="PRO_5020902381" evidence="5">
    <location>
        <begin position="24"/>
        <end position="457"/>
    </location>
</feature>
<dbReference type="InterPro" id="IPR017937">
    <property type="entry name" value="Thioredoxin_CS"/>
</dbReference>
<evidence type="ECO:0000256" key="3">
    <source>
        <dbReference type="ARBA" id="ARBA00023157"/>
    </source>
</evidence>
<dbReference type="PROSITE" id="PS51352">
    <property type="entry name" value="THIOREDOXIN_2"/>
    <property type="match status" value="1"/>
</dbReference>
<sequence length="457" mass="51176">MKKNLNVAALTIATLIASVPAYGAAPATVSVINRGGEKIYFQPEAALEYSQVTANDTVITVTDSPAYYRLIAENGNFHPVFITPGSTTEITVGNDGNVAVKGTNEKENSFISSHPYICRTPKTIKPYSSEWIAYNESEILKLDSLIDAAGLDQEFAATHKLYNRYTFLNQRLGGVALAKVFRPNGQKVEISDDFYNFLDTLTFSDERILRIPKWFDVVNKAIETKESRGLIPAINESYMTVYAKAIDNEKVRSHFLVNLLALTLKRNYLNDFSRQLPEIRPLITDAGASDRIGELENEYAEKTRAAANVAAGTQMPDFIFKDVDGKEFNFADFRGDYVIIDFWFTGCAPCRAEMPYFDEVAKAFDGKGVRFISLSVDTGDELYAEWKKMMREKPHAPGVLSVNLPDGFNSPLLKQLNIHGVPRIMLIDREGRIVESYAKRPSDPKLRQQLECLTAKN</sequence>
<dbReference type="PANTHER" id="PTHR42852">
    <property type="entry name" value="THIOL:DISULFIDE INTERCHANGE PROTEIN DSBE"/>
    <property type="match status" value="1"/>
</dbReference>
<dbReference type="Pfam" id="PF08534">
    <property type="entry name" value="Redoxin"/>
    <property type="match status" value="1"/>
</dbReference>
<dbReference type="AlphaFoldDB" id="A0A4P7W3F4"/>
<dbReference type="PANTHER" id="PTHR42852:SF6">
    <property type="entry name" value="THIOL:DISULFIDE INTERCHANGE PROTEIN DSBE"/>
    <property type="match status" value="1"/>
</dbReference>
<protein>
    <submittedName>
        <fullName evidence="7">TlpA family protein disulfide reductase</fullName>
    </submittedName>
</protein>
<dbReference type="KEGG" id="ddb:E7747_09665"/>
<dbReference type="InterPro" id="IPR013766">
    <property type="entry name" value="Thioredoxin_domain"/>
</dbReference>
<dbReference type="Gene3D" id="3.40.30.10">
    <property type="entry name" value="Glutaredoxin"/>
    <property type="match status" value="1"/>
</dbReference>
<evidence type="ECO:0000259" key="6">
    <source>
        <dbReference type="PROSITE" id="PS51352"/>
    </source>
</evidence>
<dbReference type="SUPFAM" id="SSF52833">
    <property type="entry name" value="Thioredoxin-like"/>
    <property type="match status" value="1"/>
</dbReference>
<evidence type="ECO:0000256" key="4">
    <source>
        <dbReference type="ARBA" id="ARBA00023284"/>
    </source>
</evidence>
<dbReference type="InterPro" id="IPR036249">
    <property type="entry name" value="Thioredoxin-like_sf"/>
</dbReference>
<evidence type="ECO:0000256" key="5">
    <source>
        <dbReference type="SAM" id="SignalP"/>
    </source>
</evidence>
<keyword evidence="2" id="KW-0201">Cytochrome c-type biogenesis</keyword>
<dbReference type="GO" id="GO:0030313">
    <property type="term" value="C:cell envelope"/>
    <property type="evidence" value="ECO:0007669"/>
    <property type="project" value="UniProtKB-SubCell"/>
</dbReference>